<dbReference type="InterPro" id="IPR010982">
    <property type="entry name" value="Lambda_DNA-bd_dom_sf"/>
</dbReference>
<dbReference type="Proteomes" id="UP000178526">
    <property type="component" value="Unassembled WGS sequence"/>
</dbReference>
<dbReference type="GO" id="GO:0001046">
    <property type="term" value="F:core promoter sequence-specific DNA binding"/>
    <property type="evidence" value="ECO:0007669"/>
    <property type="project" value="TreeGrafter"/>
</dbReference>
<evidence type="ECO:0000313" key="4">
    <source>
        <dbReference type="Proteomes" id="UP000178526"/>
    </source>
</evidence>
<name>A0A1F7RB92_9BACT</name>
<organism evidence="3 4">
    <name type="scientific">Candidatus Schekmanbacteria bacterium GWA2_38_11</name>
    <dbReference type="NCBI Taxonomy" id="1817876"/>
    <lineage>
        <taxon>Bacteria</taxon>
        <taxon>Candidatus Schekmaniibacteriota</taxon>
    </lineage>
</organism>
<dbReference type="InterPro" id="IPR001387">
    <property type="entry name" value="Cro/C1-type_HTH"/>
</dbReference>
<dbReference type="CDD" id="cd00093">
    <property type="entry name" value="HTH_XRE"/>
    <property type="match status" value="1"/>
</dbReference>
<feature type="domain" description="HTH cro/C1-type" evidence="2">
    <location>
        <begin position="64"/>
        <end position="117"/>
    </location>
</feature>
<reference evidence="3 4" key="1">
    <citation type="journal article" date="2016" name="Nat. Commun.">
        <title>Thousands of microbial genomes shed light on interconnected biogeochemical processes in an aquifer system.</title>
        <authorList>
            <person name="Anantharaman K."/>
            <person name="Brown C.T."/>
            <person name="Hug L.A."/>
            <person name="Sharon I."/>
            <person name="Castelle C.J."/>
            <person name="Probst A.J."/>
            <person name="Thomas B.C."/>
            <person name="Singh A."/>
            <person name="Wilkins M.J."/>
            <person name="Karaoz U."/>
            <person name="Brodie E.L."/>
            <person name="Williams K.H."/>
            <person name="Hubbard S.S."/>
            <person name="Banfield J.F."/>
        </authorList>
    </citation>
    <scope>NUCLEOTIDE SEQUENCE [LARGE SCALE GENOMIC DNA]</scope>
</reference>
<sequence length="405" mass="45673">MSKIKVIKTKQDYQEALKLVEELMSHDPDPESEEGEQLSLLSTLIQDYEVRAFPKTLPNPIDAIKFRMEQANLKPADLVPYIGSRSRVSEILSGKRQLTIDMIRTLSEGLGIPARVLIKQPEPGEESEYQNWDDHLVAEMKARGYFGGASLKKFDRIELLKTFFSSINSPALIVGMLRKSNYRSSPLTDKHALSAWAGRVLQKAKKIKVSKKYKHGTIDLAFMQELAKLSPKDNGPILAQEYLKKNGIILVIEPHFSKTYLDGATILINKDNPVIGLTLRHDRPDNFWFTLMHEVAHIALHYGQDISLFYDEFEDIKGLDIGSKEKEADNLASEALVLSSKWEISPAKLIPSSIAASSLAKELGVHIAIIAGKIRYEGGKWAYLNNIIGKEKVQKYFPKEKWGKK</sequence>
<dbReference type="EMBL" id="MGDB01000155">
    <property type="protein sequence ID" value="OGL38164.1"/>
    <property type="molecule type" value="Genomic_DNA"/>
</dbReference>
<dbReference type="AlphaFoldDB" id="A0A1F7RB92"/>
<dbReference type="Gene3D" id="1.10.10.2910">
    <property type="match status" value="1"/>
</dbReference>
<dbReference type="PROSITE" id="PS50943">
    <property type="entry name" value="HTH_CROC1"/>
    <property type="match status" value="1"/>
</dbReference>
<accession>A0A1F7RB92</accession>
<dbReference type="Pfam" id="PF06114">
    <property type="entry name" value="Peptidase_M78"/>
    <property type="match status" value="1"/>
</dbReference>
<dbReference type="InterPro" id="IPR039060">
    <property type="entry name" value="Antitox_HigA"/>
</dbReference>
<dbReference type="PANTHER" id="PTHR40455">
    <property type="entry name" value="ANTITOXIN HIGA"/>
    <property type="match status" value="1"/>
</dbReference>
<gene>
    <name evidence="3" type="ORF">A2042_05405</name>
</gene>
<dbReference type="InterPro" id="IPR010359">
    <property type="entry name" value="IrrE_HExxH"/>
</dbReference>
<evidence type="ECO:0000259" key="2">
    <source>
        <dbReference type="PROSITE" id="PS50943"/>
    </source>
</evidence>
<dbReference type="PANTHER" id="PTHR40455:SF1">
    <property type="entry name" value="ANTITOXIN HIGA"/>
    <property type="match status" value="1"/>
</dbReference>
<comment type="similarity">
    <text evidence="1">Belongs to the short-chain fatty acyl-CoA assimilation regulator (ScfR) family.</text>
</comment>
<comment type="caution">
    <text evidence="3">The sequence shown here is derived from an EMBL/GenBank/DDBJ whole genome shotgun (WGS) entry which is preliminary data.</text>
</comment>
<proteinExistence type="inferred from homology"/>
<evidence type="ECO:0000256" key="1">
    <source>
        <dbReference type="ARBA" id="ARBA00007227"/>
    </source>
</evidence>
<dbReference type="GO" id="GO:0006355">
    <property type="term" value="P:regulation of DNA-templated transcription"/>
    <property type="evidence" value="ECO:0007669"/>
    <property type="project" value="InterPro"/>
</dbReference>
<dbReference type="SMART" id="SM00530">
    <property type="entry name" value="HTH_XRE"/>
    <property type="match status" value="1"/>
</dbReference>
<dbReference type="SUPFAM" id="SSF47413">
    <property type="entry name" value="lambda repressor-like DNA-binding domains"/>
    <property type="match status" value="1"/>
</dbReference>
<protein>
    <recommendedName>
        <fullName evidence="2">HTH cro/C1-type domain-containing protein</fullName>
    </recommendedName>
</protein>
<evidence type="ECO:0000313" key="3">
    <source>
        <dbReference type="EMBL" id="OGL38164.1"/>
    </source>
</evidence>
<dbReference type="Gene3D" id="1.10.260.40">
    <property type="entry name" value="lambda repressor-like DNA-binding domains"/>
    <property type="match status" value="1"/>
</dbReference>